<organism evidence="3 4">
    <name type="scientific">Cinchona calisaya</name>
    <dbReference type="NCBI Taxonomy" id="153742"/>
    <lineage>
        <taxon>Eukaryota</taxon>
        <taxon>Viridiplantae</taxon>
        <taxon>Streptophyta</taxon>
        <taxon>Embryophyta</taxon>
        <taxon>Tracheophyta</taxon>
        <taxon>Spermatophyta</taxon>
        <taxon>Magnoliopsida</taxon>
        <taxon>eudicotyledons</taxon>
        <taxon>Gunneridae</taxon>
        <taxon>Pentapetalae</taxon>
        <taxon>asterids</taxon>
        <taxon>lamiids</taxon>
        <taxon>Gentianales</taxon>
        <taxon>Rubiaceae</taxon>
        <taxon>Cinchonoideae</taxon>
        <taxon>Cinchoneae</taxon>
        <taxon>Cinchona</taxon>
    </lineage>
</organism>
<comment type="caution">
    <text evidence="3">The sequence shown here is derived from an EMBL/GenBank/DDBJ whole genome shotgun (WGS) entry which is preliminary data.</text>
</comment>
<evidence type="ECO:0000256" key="1">
    <source>
        <dbReference type="SAM" id="MobiDB-lite"/>
    </source>
</evidence>
<accession>A0ABD3AT79</accession>
<proteinExistence type="predicted"/>
<evidence type="ECO:0000313" key="3">
    <source>
        <dbReference type="EMBL" id="KAL3534404.1"/>
    </source>
</evidence>
<evidence type="ECO:0000313" key="4">
    <source>
        <dbReference type="Proteomes" id="UP001630127"/>
    </source>
</evidence>
<reference evidence="3 4" key="1">
    <citation type="submission" date="2024-11" db="EMBL/GenBank/DDBJ databases">
        <title>A near-complete genome assembly of Cinchona calisaya.</title>
        <authorList>
            <person name="Lian D.C."/>
            <person name="Zhao X.W."/>
            <person name="Wei L."/>
        </authorList>
    </citation>
    <scope>NUCLEOTIDE SEQUENCE [LARGE SCALE GENOMIC DNA]</scope>
    <source>
        <tissue evidence="3">Nenye</tissue>
    </source>
</reference>
<dbReference type="AlphaFoldDB" id="A0ABD3AT79"/>
<name>A0ABD3AT79_9GENT</name>
<keyword evidence="4" id="KW-1185">Reference proteome</keyword>
<dbReference type="Pfam" id="PF14111">
    <property type="entry name" value="DUF4283"/>
    <property type="match status" value="1"/>
</dbReference>
<dbReference type="Proteomes" id="UP001630127">
    <property type="component" value="Unassembled WGS sequence"/>
</dbReference>
<protein>
    <recommendedName>
        <fullName evidence="2">DUF4283 domain-containing protein</fullName>
    </recommendedName>
</protein>
<gene>
    <name evidence="3" type="ORF">ACH5RR_002865</name>
</gene>
<feature type="region of interest" description="Disordered" evidence="1">
    <location>
        <begin position="133"/>
        <end position="155"/>
    </location>
</feature>
<dbReference type="EMBL" id="JBJUIK010000002">
    <property type="protein sequence ID" value="KAL3534404.1"/>
    <property type="molecule type" value="Genomic_DNA"/>
</dbReference>
<feature type="domain" description="DUF4283" evidence="2">
    <location>
        <begin position="37"/>
        <end position="95"/>
    </location>
</feature>
<feature type="compositionally biased region" description="Gly residues" evidence="1">
    <location>
        <begin position="133"/>
        <end position="148"/>
    </location>
</feature>
<sequence length="169" mass="18623">MVEELEDLWQKLRITREEDKVAAAPAKLQEGIRLKSNYCLLGQILAPRLVNMQALTSILCNAWNLPRGVHSKHIGDNLALFQFKNEADKRRILNGCHGLSITSCYYYLSLIESVNQQKLNSTGVNYGLESKAGGSGGGGGDIHSGNGGRLLQEEEMPGKLDRASWRGKI</sequence>
<evidence type="ECO:0000259" key="2">
    <source>
        <dbReference type="Pfam" id="PF14111"/>
    </source>
</evidence>
<dbReference type="InterPro" id="IPR025558">
    <property type="entry name" value="DUF4283"/>
</dbReference>